<dbReference type="GO" id="GO:0071555">
    <property type="term" value="P:cell wall organization"/>
    <property type="evidence" value="ECO:0007669"/>
    <property type="project" value="UniProtKB-KW"/>
</dbReference>
<feature type="active site" evidence="16">
    <location>
        <position position="169"/>
    </location>
</feature>
<keyword evidence="8 16" id="KW-0274">FAD</keyword>
<comment type="pathway">
    <text evidence="4 16">Cell wall biogenesis; peptidoglycan biosynthesis.</text>
</comment>
<evidence type="ECO:0000256" key="14">
    <source>
        <dbReference type="ARBA" id="ARBA00023316"/>
    </source>
</evidence>
<dbReference type="Gene3D" id="3.30.465.10">
    <property type="match status" value="1"/>
</dbReference>
<dbReference type="Gene3D" id="3.90.78.10">
    <property type="entry name" value="UDP-N-acetylenolpyruvoylglucosamine reductase, C-terminal domain"/>
    <property type="match status" value="1"/>
</dbReference>
<dbReference type="PANTHER" id="PTHR21071:SF4">
    <property type="entry name" value="UDP-N-ACETYLENOLPYRUVOYLGLUCOSAMINE REDUCTASE"/>
    <property type="match status" value="1"/>
</dbReference>
<dbReference type="Pfam" id="PF02873">
    <property type="entry name" value="MurB_C"/>
    <property type="match status" value="1"/>
</dbReference>
<reference evidence="18 19" key="1">
    <citation type="journal article" date="2016" name="Nat. Commun.">
        <title>Thousands of microbial genomes shed light on interconnected biogeochemical processes in an aquifer system.</title>
        <authorList>
            <person name="Anantharaman K."/>
            <person name="Brown C.T."/>
            <person name="Hug L.A."/>
            <person name="Sharon I."/>
            <person name="Castelle C.J."/>
            <person name="Probst A.J."/>
            <person name="Thomas B.C."/>
            <person name="Singh A."/>
            <person name="Wilkins M.J."/>
            <person name="Karaoz U."/>
            <person name="Brodie E.L."/>
            <person name="Williams K.H."/>
            <person name="Hubbard S.S."/>
            <person name="Banfield J.F."/>
        </authorList>
    </citation>
    <scope>NUCLEOTIDE SEQUENCE [LARGE SCALE GENOMIC DNA]</scope>
</reference>
<comment type="function">
    <text evidence="2 16">Cell wall formation.</text>
</comment>
<dbReference type="HAMAP" id="MF_00037">
    <property type="entry name" value="MurB"/>
    <property type="match status" value="1"/>
</dbReference>
<comment type="caution">
    <text evidence="18">The sequence shown here is derived from an EMBL/GenBank/DDBJ whole genome shotgun (WGS) entry which is preliminary data.</text>
</comment>
<evidence type="ECO:0000256" key="12">
    <source>
        <dbReference type="ARBA" id="ARBA00023002"/>
    </source>
</evidence>
<evidence type="ECO:0000256" key="4">
    <source>
        <dbReference type="ARBA" id="ARBA00004752"/>
    </source>
</evidence>
<dbReference type="NCBIfam" id="NF010480">
    <property type="entry name" value="PRK13905.1"/>
    <property type="match status" value="1"/>
</dbReference>
<organism evidence="18 19">
    <name type="scientific">Candidatus Magasanikbacteria bacterium RIFCSPLOWO2_12_FULL_43_12</name>
    <dbReference type="NCBI Taxonomy" id="1798692"/>
    <lineage>
        <taxon>Bacteria</taxon>
        <taxon>Candidatus Magasanikiibacteriota</taxon>
    </lineage>
</organism>
<dbReference type="Proteomes" id="UP000178347">
    <property type="component" value="Unassembled WGS sequence"/>
</dbReference>
<evidence type="ECO:0000256" key="5">
    <source>
        <dbReference type="ARBA" id="ARBA00022490"/>
    </source>
</evidence>
<dbReference type="InterPro" id="IPR003170">
    <property type="entry name" value="MurB"/>
</dbReference>
<proteinExistence type="inferred from homology"/>
<dbReference type="GO" id="GO:0008762">
    <property type="term" value="F:UDP-N-acetylmuramate dehydrogenase activity"/>
    <property type="evidence" value="ECO:0007669"/>
    <property type="project" value="UniProtKB-UniRule"/>
</dbReference>
<dbReference type="NCBIfam" id="TIGR00179">
    <property type="entry name" value="murB"/>
    <property type="match status" value="1"/>
</dbReference>
<dbReference type="InterPro" id="IPR036635">
    <property type="entry name" value="MurB_C_sf"/>
</dbReference>
<comment type="subcellular location">
    <subcellularLocation>
        <location evidence="3 16">Cytoplasm</location>
    </subcellularLocation>
</comment>
<dbReference type="EC" id="1.3.1.98" evidence="16"/>
<feature type="domain" description="FAD-binding PCMH-type" evidence="17">
    <location>
        <begin position="27"/>
        <end position="190"/>
    </location>
</feature>
<dbReference type="InterPro" id="IPR011601">
    <property type="entry name" value="MurB_C"/>
</dbReference>
<dbReference type="Pfam" id="PF01565">
    <property type="entry name" value="FAD_binding_4"/>
    <property type="match status" value="1"/>
</dbReference>
<keyword evidence="6 16" id="KW-0132">Cell division</keyword>
<dbReference type="AlphaFoldDB" id="A0A1F6MS68"/>
<keyword evidence="11 16" id="KW-0573">Peptidoglycan synthesis</keyword>
<keyword evidence="12 16" id="KW-0560">Oxidoreductase</keyword>
<accession>A0A1F6MS68</accession>
<dbReference type="GO" id="GO:0071949">
    <property type="term" value="F:FAD binding"/>
    <property type="evidence" value="ECO:0007669"/>
    <property type="project" value="InterPro"/>
</dbReference>
<comment type="similarity">
    <text evidence="16">Belongs to the MurB family.</text>
</comment>
<keyword evidence="5 16" id="KW-0963">Cytoplasm</keyword>
<evidence type="ECO:0000313" key="18">
    <source>
        <dbReference type="EMBL" id="OGH74482.1"/>
    </source>
</evidence>
<evidence type="ECO:0000256" key="1">
    <source>
        <dbReference type="ARBA" id="ARBA00001974"/>
    </source>
</evidence>
<feature type="active site" description="Proton donor" evidence="16">
    <location>
        <position position="218"/>
    </location>
</feature>
<keyword evidence="7 16" id="KW-0285">Flavoprotein</keyword>
<evidence type="ECO:0000256" key="16">
    <source>
        <dbReference type="HAMAP-Rule" id="MF_00037"/>
    </source>
</evidence>
<dbReference type="GO" id="GO:0009252">
    <property type="term" value="P:peptidoglycan biosynthetic process"/>
    <property type="evidence" value="ECO:0007669"/>
    <property type="project" value="UniProtKB-UniRule"/>
</dbReference>
<evidence type="ECO:0000256" key="15">
    <source>
        <dbReference type="ARBA" id="ARBA00048914"/>
    </source>
</evidence>
<evidence type="ECO:0000256" key="10">
    <source>
        <dbReference type="ARBA" id="ARBA00022960"/>
    </source>
</evidence>
<evidence type="ECO:0000256" key="7">
    <source>
        <dbReference type="ARBA" id="ARBA00022630"/>
    </source>
</evidence>
<comment type="cofactor">
    <cofactor evidence="1 16">
        <name>FAD</name>
        <dbReference type="ChEBI" id="CHEBI:57692"/>
    </cofactor>
</comment>
<dbReference type="SUPFAM" id="SSF56176">
    <property type="entry name" value="FAD-binding/transporter-associated domain-like"/>
    <property type="match status" value="1"/>
</dbReference>
<dbReference type="Gene3D" id="3.30.43.10">
    <property type="entry name" value="Uridine Diphospho-n-acetylenolpyruvylglucosamine Reductase, domain 2"/>
    <property type="match status" value="1"/>
</dbReference>
<dbReference type="PROSITE" id="PS51387">
    <property type="entry name" value="FAD_PCMH"/>
    <property type="match status" value="1"/>
</dbReference>
<dbReference type="PANTHER" id="PTHR21071">
    <property type="entry name" value="UDP-N-ACETYLENOLPYRUVOYLGLUCOSAMINE REDUCTASE"/>
    <property type="match status" value="1"/>
</dbReference>
<dbReference type="STRING" id="1798692.A3G00_00295"/>
<dbReference type="InterPro" id="IPR016166">
    <property type="entry name" value="FAD-bd_PCMH"/>
</dbReference>
<feature type="active site" evidence="16">
    <location>
        <position position="307"/>
    </location>
</feature>
<gene>
    <name evidence="16" type="primary">murB</name>
    <name evidence="18" type="ORF">A3G00_00295</name>
</gene>
<dbReference type="InterPro" id="IPR016167">
    <property type="entry name" value="FAD-bd_PCMH_sub1"/>
</dbReference>
<dbReference type="InterPro" id="IPR036318">
    <property type="entry name" value="FAD-bd_PCMH-like_sf"/>
</dbReference>
<keyword evidence="14 16" id="KW-0961">Cell wall biogenesis/degradation</keyword>
<dbReference type="GO" id="GO:0008360">
    <property type="term" value="P:regulation of cell shape"/>
    <property type="evidence" value="ECO:0007669"/>
    <property type="project" value="UniProtKB-KW"/>
</dbReference>
<evidence type="ECO:0000256" key="3">
    <source>
        <dbReference type="ARBA" id="ARBA00004496"/>
    </source>
</evidence>
<keyword evidence="10 16" id="KW-0133">Cell shape</keyword>
<evidence type="ECO:0000256" key="8">
    <source>
        <dbReference type="ARBA" id="ARBA00022827"/>
    </source>
</evidence>
<dbReference type="UniPathway" id="UPA00219"/>
<dbReference type="InterPro" id="IPR006094">
    <property type="entry name" value="Oxid_FAD_bind_N"/>
</dbReference>
<name>A0A1F6MS68_9BACT</name>
<evidence type="ECO:0000259" key="17">
    <source>
        <dbReference type="PROSITE" id="PS51387"/>
    </source>
</evidence>
<evidence type="ECO:0000256" key="11">
    <source>
        <dbReference type="ARBA" id="ARBA00022984"/>
    </source>
</evidence>
<dbReference type="SUPFAM" id="SSF56194">
    <property type="entry name" value="Uridine diphospho-N-Acetylenolpyruvylglucosamine reductase, MurB, C-terminal domain"/>
    <property type="match status" value="1"/>
</dbReference>
<comment type="catalytic activity">
    <reaction evidence="15 16">
        <text>UDP-N-acetyl-alpha-D-muramate + NADP(+) = UDP-N-acetyl-3-O-(1-carboxyvinyl)-alpha-D-glucosamine + NADPH + H(+)</text>
        <dbReference type="Rhea" id="RHEA:12248"/>
        <dbReference type="ChEBI" id="CHEBI:15378"/>
        <dbReference type="ChEBI" id="CHEBI:57783"/>
        <dbReference type="ChEBI" id="CHEBI:58349"/>
        <dbReference type="ChEBI" id="CHEBI:68483"/>
        <dbReference type="ChEBI" id="CHEBI:70757"/>
        <dbReference type="EC" id="1.3.1.98"/>
    </reaction>
</comment>
<evidence type="ECO:0000256" key="13">
    <source>
        <dbReference type="ARBA" id="ARBA00023306"/>
    </source>
</evidence>
<keyword evidence="9 16" id="KW-0521">NADP</keyword>
<protein>
    <recommendedName>
        <fullName evidence="16">UDP-N-acetylenolpyruvoylglucosamine reductase</fullName>
        <ecNumber evidence="16">1.3.1.98</ecNumber>
    </recommendedName>
    <alternativeName>
        <fullName evidence="16">UDP-N-acetylmuramate dehydrogenase</fullName>
    </alternativeName>
</protein>
<dbReference type="GO" id="GO:0051301">
    <property type="term" value="P:cell division"/>
    <property type="evidence" value="ECO:0007669"/>
    <property type="project" value="UniProtKB-KW"/>
</dbReference>
<evidence type="ECO:0000256" key="2">
    <source>
        <dbReference type="ARBA" id="ARBA00003921"/>
    </source>
</evidence>
<sequence length="312" mass="33962">MDAIYQQLKQFGKVKPNEPLAKHTTFKIGGQARFLVIVEDREQTIGLLNFLSAEGINYFILGGGSNLLFSDDNFDGVIIKVTSYKLQVTKNVVEADAGVPLAKILNITMEHGLSGMEWSAGVPGTIGGAARGNAGAFGSDIASNVDRVEVWRNGEVIILSKEECNFGYRSSGLKKDGAVILSVWFKFPVGNKQEIMAKVQKNLQARQGKFPPFPSAGCFFKNIKLDKWPGKKEDLPPIFLERGTVPAGWLVEQAGIGGLTVGGAKVDASHCNFVVNVDKATQSDVLKLVEIVKEKVYNKFGVELEQEVEVVE</sequence>
<dbReference type="EMBL" id="MFQN01000014">
    <property type="protein sequence ID" value="OGH74482.1"/>
    <property type="molecule type" value="Genomic_DNA"/>
</dbReference>
<keyword evidence="13 16" id="KW-0131">Cell cycle</keyword>
<dbReference type="InterPro" id="IPR016169">
    <property type="entry name" value="FAD-bd_PCMH_sub2"/>
</dbReference>
<evidence type="ECO:0000256" key="9">
    <source>
        <dbReference type="ARBA" id="ARBA00022857"/>
    </source>
</evidence>
<evidence type="ECO:0000256" key="6">
    <source>
        <dbReference type="ARBA" id="ARBA00022618"/>
    </source>
</evidence>
<dbReference type="GO" id="GO:0005829">
    <property type="term" value="C:cytosol"/>
    <property type="evidence" value="ECO:0007669"/>
    <property type="project" value="TreeGrafter"/>
</dbReference>
<evidence type="ECO:0000313" key="19">
    <source>
        <dbReference type="Proteomes" id="UP000178347"/>
    </source>
</evidence>